<protein>
    <recommendedName>
        <fullName evidence="2">Peptidase M60 domain-containing protein</fullName>
    </recommendedName>
</protein>
<feature type="chain" id="PRO_5043744578" description="Peptidase M60 domain-containing protein" evidence="1">
    <location>
        <begin position="30"/>
        <end position="633"/>
    </location>
</feature>
<dbReference type="InterPro" id="IPR042279">
    <property type="entry name" value="Pep_M60_3"/>
</dbReference>
<dbReference type="InterPro" id="IPR031161">
    <property type="entry name" value="Peptidase_M60_dom"/>
</dbReference>
<name>A0AAW3XN71_9ENTR</name>
<dbReference type="PROSITE" id="PS51723">
    <property type="entry name" value="PEPTIDASE_M60"/>
    <property type="match status" value="1"/>
</dbReference>
<sequence length="633" mass="70853">MNILKSGIQKKCVAAALLCASVTSLPLYAETTANWWERWQDNQAFNEALDELGMSYQLLSEDPQKTLTRSADPTDVLYWQKRTMQIYGDADKDIYYIPAIEDHDEARARTGFTGRNPYFNTYYYGEQGDTFTLTTSSQPDDVVCYAGLENQYSGTITTKYQVQLNANHSTQYTLSENGLMLLACWDKSGTYSHMNTLVRVDVTSTTAKKHPLFVFGLNTKEEWKALSQQSTPTGQTLLFDGRSRYVVNNSTAKASLNTNVLQMLREQLSYVMDYDRVNGLDGSSYLHQPLRGLNFGIFNSCCWSQGGAGRIGIGFGNSLPTKTSWGHWHEYGHQNQMTWAWDGLTEVTNNIMSVSACRVLRGEVTDKSCHENLYYNNFSWDQQAVGSFLNSGETHQFDTDNDVFRKLMMFTQLKTSWPDLFAYIGKAYRETYNEGKGKSLVATNQQKIDFFVINASKAAGHDLREFFTRWGLGYSADADSQIAALKLPQPNKVTKTFTSSLNGSSPITIEVPAEDNTVNIAFVTNTPKAGPTSLVWVEDGETPLYAQVVDSRNRSFIVKLRGQNSHGGCNIHSVNTAVNCNSGTSAYLRVAYKAEDNPHLPQGSYTGVLHLIARDWHNTGWTANVNVDLSIVK</sequence>
<evidence type="ECO:0000256" key="1">
    <source>
        <dbReference type="SAM" id="SignalP"/>
    </source>
</evidence>
<comment type="caution">
    <text evidence="3">The sequence shown here is derived from an EMBL/GenBank/DDBJ whole genome shotgun (WGS) entry which is preliminary data.</text>
</comment>
<keyword evidence="1" id="KW-0732">Signal</keyword>
<feature type="signal peptide" evidence="1">
    <location>
        <begin position="1"/>
        <end position="29"/>
    </location>
</feature>
<dbReference type="AlphaFoldDB" id="A0AAW3XN71"/>
<evidence type="ECO:0000259" key="2">
    <source>
        <dbReference type="PROSITE" id="PS51723"/>
    </source>
</evidence>
<dbReference type="Pfam" id="PF13402">
    <property type="entry name" value="Peptidase_M60"/>
    <property type="match status" value="1"/>
</dbReference>
<reference evidence="3" key="1">
    <citation type="submission" date="2020-08" db="EMBL/GenBank/DDBJ databases">
        <title>Distribution of Beta-Lactamase Producing Gram-Negative Bacterial Isolates in Isabela River of Santo Domingo, Dominican Republic.</title>
        <authorList>
            <person name="Calderon V."/>
            <person name="Del Rosario C."/>
            <person name="Duarte A."/>
            <person name="Bonnelly R."/>
            <person name="Barauna R."/>
            <person name="Ramos R.T."/>
            <person name="Perdomo O.P."/>
            <person name="Rodriguez De Francisco L.E."/>
            <person name="Franco De Los Santos E.F."/>
        </authorList>
    </citation>
    <scope>NUCLEOTIDE SEQUENCE</scope>
    <source>
        <strain evidence="3">INTEC_BI4_1.1</strain>
    </source>
</reference>
<feature type="domain" description="Peptidase M60" evidence="2">
    <location>
        <begin position="116"/>
        <end position="418"/>
    </location>
</feature>
<dbReference type="EMBL" id="JACSEP010000110">
    <property type="protein sequence ID" value="MBC6325216.1"/>
    <property type="molecule type" value="Genomic_DNA"/>
</dbReference>
<dbReference type="RefSeq" id="WP_187173957.1">
    <property type="nucleotide sequence ID" value="NZ_JACSEP010000110.1"/>
</dbReference>
<dbReference type="Proteomes" id="UP000613022">
    <property type="component" value="Unassembled WGS sequence"/>
</dbReference>
<evidence type="ECO:0000313" key="3">
    <source>
        <dbReference type="EMBL" id="MBC6325216.1"/>
    </source>
</evidence>
<dbReference type="Gene3D" id="1.10.390.30">
    <property type="entry name" value="Peptidase M60, enhancin-like domain 3"/>
    <property type="match status" value="1"/>
</dbReference>
<dbReference type="SMART" id="SM01276">
    <property type="entry name" value="M60-like"/>
    <property type="match status" value="1"/>
</dbReference>
<gene>
    <name evidence="3" type="ORF">H9R40_18930</name>
</gene>
<organism evidence="3 4">
    <name type="scientific">Enterobacter kobei</name>
    <dbReference type="NCBI Taxonomy" id="208224"/>
    <lineage>
        <taxon>Bacteria</taxon>
        <taxon>Pseudomonadati</taxon>
        <taxon>Pseudomonadota</taxon>
        <taxon>Gammaproteobacteria</taxon>
        <taxon>Enterobacterales</taxon>
        <taxon>Enterobacteriaceae</taxon>
        <taxon>Enterobacter</taxon>
        <taxon>Enterobacter cloacae complex</taxon>
    </lineage>
</organism>
<accession>A0AAW3XN71</accession>
<proteinExistence type="predicted"/>
<evidence type="ECO:0000313" key="4">
    <source>
        <dbReference type="Proteomes" id="UP000613022"/>
    </source>
</evidence>